<dbReference type="Proteomes" id="UP000050761">
    <property type="component" value="Unassembled WGS sequence"/>
</dbReference>
<accession>A0A183G6V9</accession>
<proteinExistence type="predicted"/>
<organism evidence="2 3">
    <name type="scientific">Heligmosomoides polygyrus</name>
    <name type="common">Parasitic roundworm</name>
    <dbReference type="NCBI Taxonomy" id="6339"/>
    <lineage>
        <taxon>Eukaryota</taxon>
        <taxon>Metazoa</taxon>
        <taxon>Ecdysozoa</taxon>
        <taxon>Nematoda</taxon>
        <taxon>Chromadorea</taxon>
        <taxon>Rhabditida</taxon>
        <taxon>Rhabditina</taxon>
        <taxon>Rhabditomorpha</taxon>
        <taxon>Strongyloidea</taxon>
        <taxon>Heligmosomidae</taxon>
        <taxon>Heligmosomoides</taxon>
    </lineage>
</organism>
<reference evidence="1 2" key="1">
    <citation type="submission" date="2018-11" db="EMBL/GenBank/DDBJ databases">
        <authorList>
            <consortium name="Pathogen Informatics"/>
        </authorList>
    </citation>
    <scope>NUCLEOTIDE SEQUENCE [LARGE SCALE GENOMIC DNA]</scope>
</reference>
<evidence type="ECO:0000313" key="3">
    <source>
        <dbReference type="WBParaSite" id="HPBE_0001746201-mRNA-1"/>
    </source>
</evidence>
<accession>A0A3P8EP53</accession>
<gene>
    <name evidence="1" type="ORF">HPBE_LOCUS17461</name>
</gene>
<dbReference type="WBParaSite" id="HPBE_0001746201-mRNA-1">
    <property type="protein sequence ID" value="HPBE_0001746201-mRNA-1"/>
    <property type="gene ID" value="HPBE_0001746201"/>
</dbReference>
<sequence>MTSVMQVSNKRSWEMTKQSSLNLNQWLDRRIPLVIRGQRMNTLLLRKAVAPVRTLLPTIASPPQIVEVVGAADHVFMK</sequence>
<evidence type="ECO:0000313" key="2">
    <source>
        <dbReference type="Proteomes" id="UP000050761"/>
    </source>
</evidence>
<protein>
    <submittedName>
        <fullName evidence="3">SAM-dependent methyltransferase</fullName>
    </submittedName>
</protein>
<dbReference type="AlphaFoldDB" id="A0A183G6V9"/>
<name>A0A183G6V9_HELPZ</name>
<keyword evidence="2" id="KW-1185">Reference proteome</keyword>
<dbReference type="EMBL" id="UZAH01030029">
    <property type="protein sequence ID" value="VDP08936.1"/>
    <property type="molecule type" value="Genomic_DNA"/>
</dbReference>
<evidence type="ECO:0000313" key="1">
    <source>
        <dbReference type="EMBL" id="VDP08936.1"/>
    </source>
</evidence>
<reference evidence="3" key="2">
    <citation type="submission" date="2019-09" db="UniProtKB">
        <authorList>
            <consortium name="WormBaseParasite"/>
        </authorList>
    </citation>
    <scope>IDENTIFICATION</scope>
</reference>